<protein>
    <submittedName>
        <fullName evidence="3">Pentatricopeptide repeat-containing protein</fullName>
    </submittedName>
</protein>
<evidence type="ECO:0000313" key="4">
    <source>
        <dbReference type="Proteomes" id="UP000436088"/>
    </source>
</evidence>
<dbReference type="PANTHER" id="PTHR47925:SF167">
    <property type="entry name" value="PENTACOTRIPEPTIDE-REPEAT REGION OF PRORP DOMAIN-CONTAINING PROTEIN"/>
    <property type="match status" value="1"/>
</dbReference>
<keyword evidence="4" id="KW-1185">Reference proteome</keyword>
<keyword evidence="1" id="KW-0677">Repeat</keyword>
<accession>A0A6A2YZX5</accession>
<gene>
    <name evidence="3" type="ORF">F3Y22_tig00111129pilonHSYRG00027</name>
</gene>
<evidence type="ECO:0000256" key="1">
    <source>
        <dbReference type="ARBA" id="ARBA00022737"/>
    </source>
</evidence>
<dbReference type="Proteomes" id="UP000436088">
    <property type="component" value="Unassembled WGS sequence"/>
</dbReference>
<reference evidence="3" key="1">
    <citation type="submission" date="2019-09" db="EMBL/GenBank/DDBJ databases">
        <title>Draft genome information of white flower Hibiscus syriacus.</title>
        <authorList>
            <person name="Kim Y.-M."/>
        </authorList>
    </citation>
    <scope>NUCLEOTIDE SEQUENCE [LARGE SCALE GENOMIC DNA]</scope>
    <source>
        <strain evidence="3">YM2019G1</strain>
    </source>
</reference>
<dbReference type="Gene3D" id="1.25.40.10">
    <property type="entry name" value="Tetratricopeptide repeat domain"/>
    <property type="match status" value="1"/>
</dbReference>
<dbReference type="Pfam" id="PF01535">
    <property type="entry name" value="PPR"/>
    <property type="match status" value="3"/>
</dbReference>
<dbReference type="AlphaFoldDB" id="A0A6A2YZX5"/>
<dbReference type="EMBL" id="VEPZ02001239">
    <property type="protein sequence ID" value="KAE8684445.1"/>
    <property type="molecule type" value="Genomic_DNA"/>
</dbReference>
<feature type="repeat" description="PPR" evidence="2">
    <location>
        <begin position="1"/>
        <end position="33"/>
    </location>
</feature>
<dbReference type="InterPro" id="IPR011990">
    <property type="entry name" value="TPR-like_helical_dom_sf"/>
</dbReference>
<dbReference type="PANTHER" id="PTHR47925">
    <property type="entry name" value="OS01G0913400 PROTEIN-RELATED"/>
    <property type="match status" value="1"/>
</dbReference>
<dbReference type="PROSITE" id="PS51375">
    <property type="entry name" value="PPR"/>
    <property type="match status" value="1"/>
</dbReference>
<evidence type="ECO:0000256" key="2">
    <source>
        <dbReference type="PROSITE-ProRule" id="PRU00708"/>
    </source>
</evidence>
<sequence>MTWTAIVEAHGYNVLHEDAIRLFHLMISDGFTPNHFSFKVVLSICRKAGFVDEACQIFSVTTRKYKLEASEEHYCIMIELLNMHGRFEEAERFTQMKSLLSQGTTCLLFSCFGFELNELDWLQSD</sequence>
<comment type="caution">
    <text evidence="3">The sequence shown here is derived from an EMBL/GenBank/DDBJ whole genome shotgun (WGS) entry which is preliminary data.</text>
</comment>
<dbReference type="NCBIfam" id="TIGR00756">
    <property type="entry name" value="PPR"/>
    <property type="match status" value="1"/>
</dbReference>
<evidence type="ECO:0000313" key="3">
    <source>
        <dbReference type="EMBL" id="KAE8684445.1"/>
    </source>
</evidence>
<dbReference type="InterPro" id="IPR002885">
    <property type="entry name" value="PPR_rpt"/>
</dbReference>
<proteinExistence type="predicted"/>
<organism evidence="3 4">
    <name type="scientific">Hibiscus syriacus</name>
    <name type="common">Rose of Sharon</name>
    <dbReference type="NCBI Taxonomy" id="106335"/>
    <lineage>
        <taxon>Eukaryota</taxon>
        <taxon>Viridiplantae</taxon>
        <taxon>Streptophyta</taxon>
        <taxon>Embryophyta</taxon>
        <taxon>Tracheophyta</taxon>
        <taxon>Spermatophyta</taxon>
        <taxon>Magnoliopsida</taxon>
        <taxon>eudicotyledons</taxon>
        <taxon>Gunneridae</taxon>
        <taxon>Pentapetalae</taxon>
        <taxon>rosids</taxon>
        <taxon>malvids</taxon>
        <taxon>Malvales</taxon>
        <taxon>Malvaceae</taxon>
        <taxon>Malvoideae</taxon>
        <taxon>Hibiscus</taxon>
    </lineage>
</organism>
<name>A0A6A2YZX5_HIBSY</name>